<evidence type="ECO:0000256" key="2">
    <source>
        <dbReference type="ARBA" id="ARBA00006789"/>
    </source>
</evidence>
<dbReference type="AlphaFoldDB" id="A0AA38YWS7"/>
<dbReference type="Proteomes" id="UP001168098">
    <property type="component" value="Unassembled WGS sequence"/>
</dbReference>
<dbReference type="GO" id="GO:0003677">
    <property type="term" value="F:DNA binding"/>
    <property type="evidence" value="ECO:0007669"/>
    <property type="project" value="UniProtKB-UniRule"/>
</dbReference>
<comment type="similarity">
    <text evidence="2">Belongs to the HD-ZIP homeobox family. Class IV subfamily.</text>
</comment>
<keyword evidence="4" id="KW-0175">Coiled coil</keyword>
<evidence type="ECO:0000256" key="7">
    <source>
        <dbReference type="ARBA" id="ARBA00023163"/>
    </source>
</evidence>
<keyword evidence="5 9" id="KW-0238">DNA-binding</keyword>
<keyword evidence="6 9" id="KW-0371">Homeobox</keyword>
<keyword evidence="3" id="KW-0805">Transcription regulation</keyword>
<dbReference type="InterPro" id="IPR023393">
    <property type="entry name" value="START-like_dom_sf"/>
</dbReference>
<name>A0AA38YWS7_VITRO</name>
<dbReference type="SUPFAM" id="SSF55961">
    <property type="entry name" value="Bet v1-like"/>
    <property type="match status" value="2"/>
</dbReference>
<feature type="DNA-binding region" description="Homeobox" evidence="9">
    <location>
        <begin position="25"/>
        <end position="84"/>
    </location>
</feature>
<feature type="domain" description="START" evidence="13">
    <location>
        <begin position="152"/>
        <end position="389"/>
    </location>
</feature>
<dbReference type="GO" id="GO:0000981">
    <property type="term" value="F:DNA-binding transcription factor activity, RNA polymerase II-specific"/>
    <property type="evidence" value="ECO:0007669"/>
    <property type="project" value="InterPro"/>
</dbReference>
<dbReference type="InterPro" id="IPR057993">
    <property type="entry name" value="HD-Zip_IV_C"/>
</dbReference>
<dbReference type="SMART" id="SM00234">
    <property type="entry name" value="START"/>
    <property type="match status" value="1"/>
</dbReference>
<keyword evidence="8 9" id="KW-0539">Nucleus</keyword>
<evidence type="ECO:0000256" key="8">
    <source>
        <dbReference type="ARBA" id="ARBA00023242"/>
    </source>
</evidence>
<reference evidence="14 15" key="1">
    <citation type="journal article" date="2023" name="BMC Biotechnol.">
        <title>Vitis rotundifolia cv Carlos genome sequencing.</title>
        <authorList>
            <person name="Huff M."/>
            <person name="Hulse-Kemp A."/>
            <person name="Scheffler B."/>
            <person name="Youngblood R."/>
            <person name="Simpson S."/>
            <person name="Babiker E."/>
            <person name="Staton M."/>
        </authorList>
    </citation>
    <scope>NUCLEOTIDE SEQUENCE [LARGE SCALE GENOMIC DNA]</scope>
    <source>
        <tissue evidence="14">Leaf</tissue>
    </source>
</reference>
<dbReference type="Gene3D" id="3.30.530.20">
    <property type="match status" value="1"/>
</dbReference>
<dbReference type="GO" id="GO:0005634">
    <property type="term" value="C:nucleus"/>
    <property type="evidence" value="ECO:0007669"/>
    <property type="project" value="UniProtKB-SubCell"/>
</dbReference>
<comment type="subcellular location">
    <subcellularLocation>
        <location evidence="1 9 10">Nucleus</location>
    </subcellularLocation>
</comment>
<feature type="region of interest" description="Disordered" evidence="11">
    <location>
        <begin position="1"/>
        <end position="31"/>
    </location>
</feature>
<feature type="domain" description="Homeobox" evidence="12">
    <location>
        <begin position="23"/>
        <end position="83"/>
    </location>
</feature>
<evidence type="ECO:0000313" key="15">
    <source>
        <dbReference type="Proteomes" id="UP001168098"/>
    </source>
</evidence>
<dbReference type="FunFam" id="3.30.530.20:FF:000026">
    <property type="entry name" value="Homeobox-leucine zipper protein GLABRA 2"/>
    <property type="match status" value="1"/>
</dbReference>
<evidence type="ECO:0000259" key="12">
    <source>
        <dbReference type="PROSITE" id="PS50071"/>
    </source>
</evidence>
<dbReference type="SMART" id="SM00389">
    <property type="entry name" value="HOX"/>
    <property type="match status" value="1"/>
</dbReference>
<dbReference type="InterPro" id="IPR009057">
    <property type="entry name" value="Homeodomain-like_sf"/>
</dbReference>
<evidence type="ECO:0000313" key="14">
    <source>
        <dbReference type="EMBL" id="KAJ9678135.1"/>
    </source>
</evidence>
<dbReference type="PROSITE" id="PS50848">
    <property type="entry name" value="START"/>
    <property type="match status" value="1"/>
</dbReference>
<dbReference type="GO" id="GO:0008289">
    <property type="term" value="F:lipid binding"/>
    <property type="evidence" value="ECO:0007669"/>
    <property type="project" value="InterPro"/>
</dbReference>
<dbReference type="GO" id="GO:0030154">
    <property type="term" value="P:cell differentiation"/>
    <property type="evidence" value="ECO:0007669"/>
    <property type="project" value="UniProtKB-ARBA"/>
</dbReference>
<dbReference type="Pfam" id="PF25797">
    <property type="entry name" value="PDF2_C"/>
    <property type="match status" value="1"/>
</dbReference>
<proteinExistence type="inferred from homology"/>
<evidence type="ECO:0000256" key="6">
    <source>
        <dbReference type="ARBA" id="ARBA00023155"/>
    </source>
</evidence>
<protein>
    <submittedName>
        <fullName evidence="14">Uncharacterized protein</fullName>
    </submittedName>
</protein>
<keyword evidence="15" id="KW-1185">Reference proteome</keyword>
<dbReference type="PROSITE" id="PS00027">
    <property type="entry name" value="HOMEOBOX_1"/>
    <property type="match status" value="1"/>
</dbReference>
<comment type="caution">
    <text evidence="14">The sequence shown here is derived from an EMBL/GenBank/DDBJ whole genome shotgun (WGS) entry which is preliminary data.</text>
</comment>
<evidence type="ECO:0000256" key="10">
    <source>
        <dbReference type="RuleBase" id="RU000682"/>
    </source>
</evidence>
<keyword evidence="7" id="KW-0804">Transcription</keyword>
<evidence type="ECO:0000256" key="11">
    <source>
        <dbReference type="SAM" id="MobiDB-lite"/>
    </source>
</evidence>
<feature type="compositionally biased region" description="Gly residues" evidence="11">
    <location>
        <begin position="1"/>
        <end position="18"/>
    </location>
</feature>
<dbReference type="PANTHER" id="PTHR45654">
    <property type="entry name" value="HOMEOBOX-LEUCINE ZIPPER PROTEIN MERISTEM L1"/>
    <property type="match status" value="1"/>
</dbReference>
<dbReference type="Pfam" id="PF01852">
    <property type="entry name" value="START"/>
    <property type="match status" value="1"/>
</dbReference>
<dbReference type="InterPro" id="IPR017970">
    <property type="entry name" value="Homeobox_CS"/>
</dbReference>
<evidence type="ECO:0000256" key="5">
    <source>
        <dbReference type="ARBA" id="ARBA00023125"/>
    </source>
</evidence>
<evidence type="ECO:0000259" key="13">
    <source>
        <dbReference type="PROSITE" id="PS50848"/>
    </source>
</evidence>
<dbReference type="Pfam" id="PF00046">
    <property type="entry name" value="Homeodomain"/>
    <property type="match status" value="1"/>
</dbReference>
<dbReference type="InterPro" id="IPR001356">
    <property type="entry name" value="HD"/>
</dbReference>
<dbReference type="InterPro" id="IPR002913">
    <property type="entry name" value="START_lipid-bd_dom"/>
</dbReference>
<dbReference type="CDD" id="cd08875">
    <property type="entry name" value="START_ArGLABRA2_like"/>
    <property type="match status" value="1"/>
</dbReference>
<evidence type="ECO:0000256" key="9">
    <source>
        <dbReference type="PROSITE-ProRule" id="PRU00108"/>
    </source>
</evidence>
<gene>
    <name evidence="14" type="ORF">PVL29_022892</name>
</gene>
<accession>A0AA38YWS7</accession>
<dbReference type="EMBL" id="JARBHA010000017">
    <property type="protein sequence ID" value="KAJ9678135.1"/>
    <property type="molecule type" value="Genomic_DNA"/>
</dbReference>
<dbReference type="SUPFAM" id="SSF46689">
    <property type="entry name" value="Homeodomain-like"/>
    <property type="match status" value="1"/>
</dbReference>
<dbReference type="PROSITE" id="PS50071">
    <property type="entry name" value="HOMEOBOX_2"/>
    <property type="match status" value="1"/>
</dbReference>
<evidence type="ECO:0000256" key="3">
    <source>
        <dbReference type="ARBA" id="ARBA00023015"/>
    </source>
</evidence>
<evidence type="ECO:0000256" key="4">
    <source>
        <dbReference type="ARBA" id="ARBA00023054"/>
    </source>
</evidence>
<evidence type="ECO:0000256" key="1">
    <source>
        <dbReference type="ARBA" id="ARBA00004123"/>
    </source>
</evidence>
<organism evidence="14 15">
    <name type="scientific">Vitis rotundifolia</name>
    <name type="common">Muscadine grape</name>
    <dbReference type="NCBI Taxonomy" id="103349"/>
    <lineage>
        <taxon>Eukaryota</taxon>
        <taxon>Viridiplantae</taxon>
        <taxon>Streptophyta</taxon>
        <taxon>Embryophyta</taxon>
        <taxon>Tracheophyta</taxon>
        <taxon>Spermatophyta</taxon>
        <taxon>Magnoliopsida</taxon>
        <taxon>eudicotyledons</taxon>
        <taxon>Gunneridae</taxon>
        <taxon>Pentapetalae</taxon>
        <taxon>rosids</taxon>
        <taxon>Vitales</taxon>
        <taxon>Vitaceae</taxon>
        <taxon>Viteae</taxon>
        <taxon>Vitis</taxon>
    </lineage>
</organism>
<dbReference type="FunFam" id="1.10.10.60:FF:000229">
    <property type="entry name" value="Homeobox-leucine zipper protein HDG1"/>
    <property type="match status" value="1"/>
</dbReference>
<dbReference type="InterPro" id="IPR042160">
    <property type="entry name" value="HD-Zip_IV"/>
</dbReference>
<sequence length="556" mass="62165">MEYGSGGGGGSGGSGGDPDGSDSRRKKRYHRHTAHQIQRLEGMFKECPHPDEKQRLQLSRELSLAPRQIKFWFQNRRTQMKLDRVSSIAAKYIGRPISQLPPVQPVHISSLDLSMGSFGGQGMGSGPSLDLDLLPGSSSAMPIMPFQGTGISDMDKSLMADVAANALDELLRLLQTNEPLWMKSTTDGRDVLNLESYERIFPRANSHLKNPNVRIEASRDSGVVIMNSLALVDIFMDSNKWMELFPTIVSMARTLEVLSSGMMGGHSGSLQLMYGELQVLSPLVPTREFYFLRYCQQIEQGSWAIVDVSYDFPRDNQFAPQNPSHRLPSGCLIQDMPNGYSKVTWVEHVEIEDKTPTHRLYRDLIHRGLAFGAERWLATLQRMCERFACLMVKGTSTRDLGGVIPSPDGKRSMMKLAQRMVNNFCASISTSNGHRWTTLSGLNEVGVRVTIHKNTDPGQPNGVVLSAATTIWLPVSPQNVFNFFRDERTRPQWDVLSNGNAVQEVAHIANGPHPGNCISVLRVSQRPFEHRIKSNISIFPFWLIWFLVNLVANRGF</sequence>
<dbReference type="PANTHER" id="PTHR45654:SF1">
    <property type="entry name" value="HOMEOBOX-LEUCINE ZIPPER PROTEIN HDG11"/>
    <property type="match status" value="1"/>
</dbReference>
<dbReference type="CDD" id="cd00086">
    <property type="entry name" value="homeodomain"/>
    <property type="match status" value="1"/>
</dbReference>
<dbReference type="Gene3D" id="1.10.10.60">
    <property type="entry name" value="Homeodomain-like"/>
    <property type="match status" value="1"/>
</dbReference>